<feature type="region of interest" description="Disordered" evidence="2">
    <location>
        <begin position="686"/>
        <end position="727"/>
    </location>
</feature>
<dbReference type="Proteomes" id="UP000289340">
    <property type="component" value="Chromosome 11"/>
</dbReference>
<feature type="compositionally biased region" description="Low complexity" evidence="2">
    <location>
        <begin position="695"/>
        <end position="721"/>
    </location>
</feature>
<dbReference type="Gene3D" id="2.40.70.10">
    <property type="entry name" value="Acid Proteases"/>
    <property type="match status" value="1"/>
</dbReference>
<dbReference type="PANTHER" id="PTHR33067:SF31">
    <property type="entry name" value="RNA-DIRECTED DNA POLYMERASE"/>
    <property type="match status" value="1"/>
</dbReference>
<protein>
    <submittedName>
        <fullName evidence="3">Uncharacterized protein</fullName>
    </submittedName>
</protein>
<accession>A0A445I3K3</accession>
<keyword evidence="1" id="KW-0175">Coiled coil</keyword>
<dbReference type="InterPro" id="IPR021109">
    <property type="entry name" value="Peptidase_aspartic_dom_sf"/>
</dbReference>
<sequence length="1074" mass="121563">MNLDAVFPWMTHPKRPQNQRPSLYDRTTKLEETLAQFMQVTMSNHKSTESAIKNLEIQVGQLVKRITENSSSNFGANTEKNPKEECKAIMTRSRKENLVEDEGRISDKQELVIEEGEKEEEEDQLMENKIYDYLLTRKSKYIHSDNIVVEGNCSAVIQRILPPKHKDPGSVTIPCSICSVSFGKTLVDLGSSINLMSLSMCSKIGELEIMPTRMTPQLADRSITRPYSVIEDVLVKVQHFTFPADFVLMDIEEDAEIPLILGYPFMLITDCVVDMGKEGLTIEEEKEVQTYLEELEGVKKDNPAKKDKVELKTLPEHLKYVFIGENETNPVIISSSLRKEEEAQLVKVLKKHKAAIGWHISDLKGINPFYWKRGEKRKIKLLEFEEMRLNAYESSKLYKDKVKAYHDKKLLKMDFSPGQHVMLFNSRLKLFQGKVKSKWSGPFTIKEVRPYGAIELFDPQSETPDKTWVVNGQRLKLYHGGSIERVNEVVSLLLVAKQVSLAKPPCLYSLNKPGLSKSVSLSLRQFSFPSFCSCAKRVSLAKRNFFSVLELGLASLLVKPIMFQWSSLAKRLLALSLWPPGKGNAPPPGPRSLMTLPDLFLRLPRRALVKEFYVNLYDPEDKSPRQVRVQGKLIKFDAISLNAFPEMPPGVVLDSLTFESLSPAINLAYIWKNFWNPDDPSITFPGTRKARAWGPSNASAPSSSASPVPAPSSSAPNSTYAPPVPSGPSALSSDAMVTIIDPSLAWRISWLGWSGQESNLLLWGEVRLLQPRSRSQRHSPRRRSHRRLHQRSHLLPHHFVEVSEEEDGAADTDYAANMYANCFGWFCYGTIVHRCYTFVECRCRDHQCSCGVSSFLFGSNGHPSTALAATSPSSSSCPRVSLDHLYTFSDTDSLWGTSYKLEQKTPIGFVLAFDKNLIRATARTVWRVEHPKVTNATIAFVKVVRSNRQLSSKVGGVLAKLLRTKLDGDELFKCYKDLQVDKSYLASKMEGIVAERDELVKVNVDLEARLKESKSRLKEYELWAAKEREASKELREELLVYKKEAMEQHEKGFNKAVRQAEFFAKDLDLGLFDL</sequence>
<dbReference type="CDD" id="cd00303">
    <property type="entry name" value="retropepsin_like"/>
    <property type="match status" value="1"/>
</dbReference>
<gene>
    <name evidence="3" type="ORF">D0Y65_030364</name>
</gene>
<organism evidence="3 4">
    <name type="scientific">Glycine soja</name>
    <name type="common">Wild soybean</name>
    <dbReference type="NCBI Taxonomy" id="3848"/>
    <lineage>
        <taxon>Eukaryota</taxon>
        <taxon>Viridiplantae</taxon>
        <taxon>Streptophyta</taxon>
        <taxon>Embryophyta</taxon>
        <taxon>Tracheophyta</taxon>
        <taxon>Spermatophyta</taxon>
        <taxon>Magnoliopsida</taxon>
        <taxon>eudicotyledons</taxon>
        <taxon>Gunneridae</taxon>
        <taxon>Pentapetalae</taxon>
        <taxon>rosids</taxon>
        <taxon>fabids</taxon>
        <taxon>Fabales</taxon>
        <taxon>Fabaceae</taxon>
        <taxon>Papilionoideae</taxon>
        <taxon>50 kb inversion clade</taxon>
        <taxon>NPAAA clade</taxon>
        <taxon>indigoferoid/millettioid clade</taxon>
        <taxon>Phaseoleae</taxon>
        <taxon>Glycine</taxon>
        <taxon>Glycine subgen. Soja</taxon>
    </lineage>
</organism>
<proteinExistence type="predicted"/>
<name>A0A445I3K3_GLYSO</name>
<feature type="coiled-coil region" evidence="1">
    <location>
        <begin position="996"/>
        <end position="1044"/>
    </location>
</feature>
<dbReference type="EMBL" id="QZWG01000011">
    <property type="protein sequence ID" value="RZB80637.1"/>
    <property type="molecule type" value="Genomic_DNA"/>
</dbReference>
<evidence type="ECO:0000313" key="4">
    <source>
        <dbReference type="Proteomes" id="UP000289340"/>
    </source>
</evidence>
<evidence type="ECO:0000313" key="3">
    <source>
        <dbReference type="EMBL" id="RZB80637.1"/>
    </source>
</evidence>
<reference evidence="3 4" key="1">
    <citation type="submission" date="2018-09" db="EMBL/GenBank/DDBJ databases">
        <title>A high-quality reference genome of wild soybean provides a powerful tool to mine soybean genomes.</title>
        <authorList>
            <person name="Xie M."/>
            <person name="Chung C.Y.L."/>
            <person name="Li M.-W."/>
            <person name="Wong F.-L."/>
            <person name="Chan T.-F."/>
            <person name="Lam H.-M."/>
        </authorList>
    </citation>
    <scope>NUCLEOTIDE SEQUENCE [LARGE SCALE GENOMIC DNA]</scope>
    <source>
        <strain evidence="4">cv. W05</strain>
        <tissue evidence="3">Hypocotyl of etiolated seedlings</tissue>
    </source>
</reference>
<keyword evidence="4" id="KW-1185">Reference proteome</keyword>
<evidence type="ECO:0000256" key="1">
    <source>
        <dbReference type="SAM" id="Coils"/>
    </source>
</evidence>
<evidence type="ECO:0000256" key="2">
    <source>
        <dbReference type="SAM" id="MobiDB-lite"/>
    </source>
</evidence>
<dbReference type="AlphaFoldDB" id="A0A445I3K3"/>
<comment type="caution">
    <text evidence="3">The sequence shown here is derived from an EMBL/GenBank/DDBJ whole genome shotgun (WGS) entry which is preliminary data.</text>
</comment>
<dbReference type="PANTHER" id="PTHR33067">
    <property type="entry name" value="RNA-DIRECTED DNA POLYMERASE-RELATED"/>
    <property type="match status" value="1"/>
</dbReference>